<protein>
    <submittedName>
        <fullName evidence="4">AMP-binding protein</fullName>
    </submittedName>
</protein>
<gene>
    <name evidence="4" type="ORF">ACFQ16_11910</name>
</gene>
<evidence type="ECO:0000313" key="4">
    <source>
        <dbReference type="EMBL" id="MFD0920448.1"/>
    </source>
</evidence>
<proteinExistence type="inferred from homology"/>
<dbReference type="RefSeq" id="WP_263248018.1">
    <property type="nucleotide sequence ID" value="NZ_BAABLT010000005.1"/>
</dbReference>
<dbReference type="Gene3D" id="3.40.50.12780">
    <property type="entry name" value="N-terminal domain of ligase-like"/>
    <property type="match status" value="1"/>
</dbReference>
<dbReference type="InterPro" id="IPR042099">
    <property type="entry name" value="ANL_N_sf"/>
</dbReference>
<dbReference type="InterPro" id="IPR000873">
    <property type="entry name" value="AMP-dep_synth/lig_dom"/>
</dbReference>
<keyword evidence="5" id="KW-1185">Reference proteome</keyword>
<dbReference type="Proteomes" id="UP001597018">
    <property type="component" value="Unassembled WGS sequence"/>
</dbReference>
<dbReference type="EMBL" id="JBHTIW010000007">
    <property type="protein sequence ID" value="MFD0920448.1"/>
    <property type="molecule type" value="Genomic_DNA"/>
</dbReference>
<evidence type="ECO:0000256" key="1">
    <source>
        <dbReference type="ARBA" id="ARBA00006432"/>
    </source>
</evidence>
<dbReference type="Pfam" id="PF00501">
    <property type="entry name" value="AMP-binding"/>
    <property type="match status" value="1"/>
</dbReference>
<feature type="domain" description="AMP-dependent synthetase/ligase" evidence="3">
    <location>
        <begin position="38"/>
        <end position="424"/>
    </location>
</feature>
<comment type="caution">
    <text evidence="4">The sequence shown here is derived from an EMBL/GenBank/DDBJ whole genome shotgun (WGS) entry which is preliminary data.</text>
</comment>
<comment type="similarity">
    <text evidence="1">Belongs to the ATP-dependent AMP-binding enzyme family.</text>
</comment>
<sequence>MGAHLADLRARQQRNWPEGIPREVTHPLGERPITDHLRHWAVHAPQRTAIVYYGTEISYAELDELSDRFAGWLAEVGVRRGDRVGVLLPNCPQFVIAMMGILKHGAVHVPVNPMFRRHELAHELTDAGVEVLVAATELLPLVEEVRAGTPLREVLPTSPTDLLPAEPPLPLPAALRTPAPGGQWHRVRAAPRAEQRESDLDALAALNYTGGTTGMPKGCQHTQRHMLYTAVTAGAARPPRRHRGPDVFLVHVPIFWIAGEDTGILVPIVHGATVVLLARWDAEAVLRAVERYRVTDMIGTVDNYVELMAHPAFGHHDLSSVDNPRTMSFVRKLTPELRHRWAEAVGAHSVLREASYGMTETHTADTITCGFAEDDRDLRSEPVFCGLPVPGTEFVVVDPGTEEPLPLGQRGEIRIRTPSLLTGYCGPGRAWPTSASPRTRFRHRAAPRCRCGSTPRR</sequence>
<accession>A0ABW3FS03</accession>
<dbReference type="PANTHER" id="PTHR24096">
    <property type="entry name" value="LONG-CHAIN-FATTY-ACID--COA LIGASE"/>
    <property type="match status" value="1"/>
</dbReference>
<dbReference type="InterPro" id="IPR020845">
    <property type="entry name" value="AMP-binding_CS"/>
</dbReference>
<organism evidence="4 5">
    <name type="scientific">Saccharopolyspora rosea</name>
    <dbReference type="NCBI Taxonomy" id="524884"/>
    <lineage>
        <taxon>Bacteria</taxon>
        <taxon>Bacillati</taxon>
        <taxon>Actinomycetota</taxon>
        <taxon>Actinomycetes</taxon>
        <taxon>Pseudonocardiales</taxon>
        <taxon>Pseudonocardiaceae</taxon>
        <taxon>Saccharopolyspora</taxon>
    </lineage>
</organism>
<reference evidence="5" key="1">
    <citation type="journal article" date="2019" name="Int. J. Syst. Evol. Microbiol.">
        <title>The Global Catalogue of Microorganisms (GCM) 10K type strain sequencing project: providing services to taxonomists for standard genome sequencing and annotation.</title>
        <authorList>
            <consortium name="The Broad Institute Genomics Platform"/>
            <consortium name="The Broad Institute Genome Sequencing Center for Infectious Disease"/>
            <person name="Wu L."/>
            <person name="Ma J."/>
        </authorList>
    </citation>
    <scope>NUCLEOTIDE SEQUENCE [LARGE SCALE GENOMIC DNA]</scope>
    <source>
        <strain evidence="5">CCUG 56401</strain>
    </source>
</reference>
<evidence type="ECO:0000256" key="2">
    <source>
        <dbReference type="ARBA" id="ARBA00022598"/>
    </source>
</evidence>
<evidence type="ECO:0000313" key="5">
    <source>
        <dbReference type="Proteomes" id="UP001597018"/>
    </source>
</evidence>
<evidence type="ECO:0000259" key="3">
    <source>
        <dbReference type="Pfam" id="PF00501"/>
    </source>
</evidence>
<name>A0ABW3FS03_9PSEU</name>
<keyword evidence="2" id="KW-0436">Ligase</keyword>
<dbReference type="SUPFAM" id="SSF56801">
    <property type="entry name" value="Acetyl-CoA synthetase-like"/>
    <property type="match status" value="1"/>
</dbReference>
<dbReference type="PANTHER" id="PTHR24096:SF149">
    <property type="entry name" value="AMP-BINDING DOMAIN-CONTAINING PROTEIN-RELATED"/>
    <property type="match status" value="1"/>
</dbReference>
<dbReference type="PROSITE" id="PS00455">
    <property type="entry name" value="AMP_BINDING"/>
    <property type="match status" value="1"/>
</dbReference>